<gene>
    <name evidence="8" type="ORF">CY0110_18467</name>
</gene>
<dbReference type="AlphaFoldDB" id="A3IJ25"/>
<comment type="caution">
    <text evidence="8">The sequence shown here is derived from an EMBL/GenBank/DDBJ whole genome shotgun (WGS) entry which is preliminary data.</text>
</comment>
<sequence>MIVPYKELSATLQRISRSGGKVASITPAD</sequence>
<evidence type="ECO:0000259" key="7">
    <source>
        <dbReference type="PROSITE" id="PS51441"/>
    </source>
</evidence>
<evidence type="ECO:0000256" key="4">
    <source>
        <dbReference type="ARBA" id="ARBA00023078"/>
    </source>
</evidence>
<dbReference type="GO" id="GO:0030089">
    <property type="term" value="C:phycobilisome"/>
    <property type="evidence" value="ECO:0007669"/>
    <property type="project" value="UniProtKB-UniRule"/>
</dbReference>
<keyword evidence="5" id="KW-0472">Membrane</keyword>
<evidence type="ECO:0000256" key="6">
    <source>
        <dbReference type="PROSITE-ProRule" id="PRU00771"/>
    </source>
</evidence>
<reference evidence="8 9" key="1">
    <citation type="submission" date="2007-03" db="EMBL/GenBank/DDBJ databases">
        <authorList>
            <person name="Stal L."/>
            <person name="Ferriera S."/>
            <person name="Johnson J."/>
            <person name="Kravitz S."/>
            <person name="Beeson K."/>
            <person name="Sutton G."/>
            <person name="Rogers Y.-H."/>
            <person name="Friedman R."/>
            <person name="Frazier M."/>
            <person name="Venter J.C."/>
        </authorList>
    </citation>
    <scope>NUCLEOTIDE SEQUENCE [LARGE SCALE GENOMIC DNA]</scope>
    <source>
        <strain evidence="8 9">CCY0110</strain>
    </source>
</reference>
<dbReference type="PROSITE" id="PS51441">
    <property type="entry name" value="CPCD_LIKE"/>
    <property type="match status" value="1"/>
</dbReference>
<name>A3IJ25_9CHRO</name>
<keyword evidence="2" id="KW-0042">Antenna complex</keyword>
<evidence type="ECO:0000256" key="3">
    <source>
        <dbReference type="ARBA" id="ARBA00022738"/>
    </source>
</evidence>
<dbReference type="Pfam" id="PF01383">
    <property type="entry name" value="CpcD"/>
    <property type="match status" value="1"/>
</dbReference>
<keyword evidence="3 6" id="KW-0605">Phycobilisome</keyword>
<evidence type="ECO:0000313" key="8">
    <source>
        <dbReference type="EMBL" id="EAZ93807.1"/>
    </source>
</evidence>
<evidence type="ECO:0000256" key="2">
    <source>
        <dbReference type="ARBA" id="ARBA00022549"/>
    </source>
</evidence>
<accession>A3IJ25</accession>
<organism evidence="8 9">
    <name type="scientific">Crocosphaera chwakensis CCY0110</name>
    <dbReference type="NCBI Taxonomy" id="391612"/>
    <lineage>
        <taxon>Bacteria</taxon>
        <taxon>Bacillati</taxon>
        <taxon>Cyanobacteriota</taxon>
        <taxon>Cyanophyceae</taxon>
        <taxon>Oscillatoriophycideae</taxon>
        <taxon>Chroococcales</taxon>
        <taxon>Aphanothecaceae</taxon>
        <taxon>Crocosphaera</taxon>
        <taxon>Crocosphaera chwakensis</taxon>
    </lineage>
</organism>
<evidence type="ECO:0000256" key="1">
    <source>
        <dbReference type="ARBA" id="ARBA00004445"/>
    </source>
</evidence>
<comment type="subcellular location">
    <subcellularLocation>
        <location evidence="1">Cellular thylakoid membrane</location>
        <topology evidence="1">Peripheral membrane protein</topology>
        <orientation evidence="1">Cytoplasmic side</orientation>
    </subcellularLocation>
</comment>
<feature type="domain" description="CpcD-like" evidence="7">
    <location>
        <begin position="1"/>
        <end position="28"/>
    </location>
</feature>
<dbReference type="GO" id="GO:0031676">
    <property type="term" value="C:plasma membrane-derived thylakoid membrane"/>
    <property type="evidence" value="ECO:0007669"/>
    <property type="project" value="UniProtKB-SubCell"/>
</dbReference>
<protein>
    <recommendedName>
        <fullName evidence="7">CpcD-like domain-containing protein</fullName>
    </recommendedName>
</protein>
<keyword evidence="9" id="KW-1185">Reference proteome</keyword>
<evidence type="ECO:0000256" key="5">
    <source>
        <dbReference type="ARBA" id="ARBA00023136"/>
    </source>
</evidence>
<proteinExistence type="predicted"/>
<dbReference type="InterPro" id="IPR008213">
    <property type="entry name" value="CpcD-like_dom"/>
</dbReference>
<dbReference type="EMBL" id="AAXW01000002">
    <property type="protein sequence ID" value="EAZ93807.1"/>
    <property type="molecule type" value="Genomic_DNA"/>
</dbReference>
<keyword evidence="4" id="KW-0793">Thylakoid</keyword>
<dbReference type="Proteomes" id="UP000003781">
    <property type="component" value="Unassembled WGS sequence"/>
</dbReference>
<evidence type="ECO:0000313" key="9">
    <source>
        <dbReference type="Proteomes" id="UP000003781"/>
    </source>
</evidence>